<reference evidence="4" key="3">
    <citation type="submission" date="2025-04" db="UniProtKB">
        <authorList>
            <consortium name="RefSeq"/>
        </authorList>
    </citation>
    <scope>IDENTIFICATION</scope>
    <source>
        <strain evidence="4">CBS 781.70</strain>
    </source>
</reference>
<dbReference type="SUPFAM" id="SSF57756">
    <property type="entry name" value="Retrovirus zinc finger-like domains"/>
    <property type="match status" value="1"/>
</dbReference>
<evidence type="ECO:0008006" key="5">
    <source>
        <dbReference type="Google" id="ProtNLM"/>
    </source>
</evidence>
<keyword evidence="3" id="KW-1185">Reference proteome</keyword>
<dbReference type="InterPro" id="IPR021109">
    <property type="entry name" value="Peptidase_aspartic_dom_sf"/>
</dbReference>
<dbReference type="GO" id="GO:0003676">
    <property type="term" value="F:nucleic acid binding"/>
    <property type="evidence" value="ECO:0007669"/>
    <property type="project" value="InterPro"/>
</dbReference>
<dbReference type="GO" id="GO:0008270">
    <property type="term" value="F:zinc ion binding"/>
    <property type="evidence" value="ECO:0007669"/>
    <property type="project" value="InterPro"/>
</dbReference>
<proteinExistence type="predicted"/>
<feature type="compositionally biased region" description="Basic and acidic residues" evidence="1">
    <location>
        <begin position="249"/>
        <end position="271"/>
    </location>
</feature>
<organism evidence="2">
    <name type="scientific">Eremomyces bilateralis CBS 781.70</name>
    <dbReference type="NCBI Taxonomy" id="1392243"/>
    <lineage>
        <taxon>Eukaryota</taxon>
        <taxon>Fungi</taxon>
        <taxon>Dikarya</taxon>
        <taxon>Ascomycota</taxon>
        <taxon>Pezizomycotina</taxon>
        <taxon>Dothideomycetes</taxon>
        <taxon>Dothideomycetes incertae sedis</taxon>
        <taxon>Eremomycetales</taxon>
        <taxon>Eremomycetaceae</taxon>
        <taxon>Eremomyces</taxon>
    </lineage>
</organism>
<dbReference type="EMBL" id="ML975238">
    <property type="protein sequence ID" value="KAF1807805.1"/>
    <property type="molecule type" value="Genomic_DNA"/>
</dbReference>
<dbReference type="Gene3D" id="2.40.70.10">
    <property type="entry name" value="Acid Proteases"/>
    <property type="match status" value="1"/>
</dbReference>
<reference evidence="4" key="2">
    <citation type="submission" date="2020-04" db="EMBL/GenBank/DDBJ databases">
        <authorList>
            <consortium name="NCBI Genome Project"/>
        </authorList>
    </citation>
    <scope>NUCLEOTIDE SEQUENCE</scope>
    <source>
        <strain evidence="4">CBS 781.70</strain>
    </source>
</reference>
<evidence type="ECO:0000313" key="2">
    <source>
        <dbReference type="EMBL" id="KAF1807805.1"/>
    </source>
</evidence>
<sequence>MVEKHKKDQELLRLRELKSRIDRGLPIEDLPPESSVGTQKALRETEIRLAMPKASNLTRYKGTSKQQWREWYADNESYHTPIWNDPAKIQLGHQNCSFNQKDRWTRYVETKRREDGEYEPTWEEMKQFMLEALGGLEQRQKDARLKLKHISQNGRDPTTLLTLMEAEWEELDYPEQEKVHQLYAALDLKVRDRVDLKANFPKTVSELENLAKDAHRWVTETEPTGSKRKRSKGDDKEYKGSKRNKFKKFKGEKPERADDKPDRDNKFKKKDPWCHTCKNHDHWTRKCPKNADNDNVVGAVTFEDGRNRLLIDVNLKGPKGSEEVPGLFDTGCENTLLSQRIADAMGLAIEPTPSMTAKSINGQIVPILGKCTLAIGVKDSYESLRTGEVQFWVA</sequence>
<reference evidence="2 4" key="1">
    <citation type="submission" date="2020-01" db="EMBL/GenBank/DDBJ databases">
        <authorList>
            <consortium name="DOE Joint Genome Institute"/>
            <person name="Haridas S."/>
            <person name="Albert R."/>
            <person name="Binder M."/>
            <person name="Bloem J."/>
            <person name="Labutti K."/>
            <person name="Salamov A."/>
            <person name="Andreopoulos B."/>
            <person name="Baker S.E."/>
            <person name="Barry K."/>
            <person name="Bills G."/>
            <person name="Bluhm B.H."/>
            <person name="Cannon C."/>
            <person name="Castanera R."/>
            <person name="Culley D.E."/>
            <person name="Daum C."/>
            <person name="Ezra D."/>
            <person name="Gonzalez J.B."/>
            <person name="Henrissat B."/>
            <person name="Kuo A."/>
            <person name="Liang C."/>
            <person name="Lipzen A."/>
            <person name="Lutzoni F."/>
            <person name="Magnuson J."/>
            <person name="Mondo S."/>
            <person name="Nolan M."/>
            <person name="Ohm R."/>
            <person name="Pangilinan J."/>
            <person name="Park H.-J."/>
            <person name="Ramirez L."/>
            <person name="Alfaro M."/>
            <person name="Sun H."/>
            <person name="Tritt A."/>
            <person name="Yoshinaga Y."/>
            <person name="Zwiers L.-H."/>
            <person name="Turgeon B.G."/>
            <person name="Goodwin S.B."/>
            <person name="Spatafora J.W."/>
            <person name="Crous P.W."/>
            <person name="Grigoriev I.V."/>
        </authorList>
    </citation>
    <scope>NUCLEOTIDE SEQUENCE</scope>
    <source>
        <strain evidence="2 4">CBS 781.70</strain>
    </source>
</reference>
<feature type="non-terminal residue" evidence="2">
    <location>
        <position position="394"/>
    </location>
</feature>
<dbReference type="AlphaFoldDB" id="A0A6G1FPQ3"/>
<accession>A0A6G1FPQ3</accession>
<evidence type="ECO:0000256" key="1">
    <source>
        <dbReference type="SAM" id="MobiDB-lite"/>
    </source>
</evidence>
<dbReference type="CDD" id="cd00303">
    <property type="entry name" value="retropepsin_like"/>
    <property type="match status" value="1"/>
</dbReference>
<name>A0A6G1FPQ3_9PEZI</name>
<dbReference type="InterPro" id="IPR036875">
    <property type="entry name" value="Znf_CCHC_sf"/>
</dbReference>
<evidence type="ECO:0000313" key="4">
    <source>
        <dbReference type="RefSeq" id="XP_033529440.1"/>
    </source>
</evidence>
<evidence type="ECO:0000313" key="3">
    <source>
        <dbReference type="Proteomes" id="UP000504638"/>
    </source>
</evidence>
<dbReference type="Proteomes" id="UP000504638">
    <property type="component" value="Unplaced"/>
</dbReference>
<dbReference type="OrthoDB" id="3799625at2759"/>
<protein>
    <recommendedName>
        <fullName evidence="5">CCHC-type domain-containing protein</fullName>
    </recommendedName>
</protein>
<dbReference type="GeneID" id="54415955"/>
<gene>
    <name evidence="2 4" type="ORF">P152DRAFT_347768</name>
</gene>
<dbReference type="RefSeq" id="XP_033529440.1">
    <property type="nucleotide sequence ID" value="XM_033675385.1"/>
</dbReference>
<feature type="region of interest" description="Disordered" evidence="1">
    <location>
        <begin position="218"/>
        <end position="271"/>
    </location>
</feature>